<comment type="cofactor">
    <cofactor evidence="1">
        <name>[4Fe-4S] cluster</name>
        <dbReference type="ChEBI" id="CHEBI:49883"/>
    </cofactor>
</comment>
<dbReference type="PANTHER" id="PTHR43787">
    <property type="entry name" value="FEMO COFACTOR BIOSYNTHESIS PROTEIN NIFB-RELATED"/>
    <property type="match status" value="1"/>
</dbReference>
<evidence type="ECO:0000256" key="4">
    <source>
        <dbReference type="ARBA" id="ARBA00022723"/>
    </source>
</evidence>
<dbReference type="PANTHER" id="PTHR43787:SF3">
    <property type="entry name" value="ARYLSULFATASE REGULATORY PROTEIN"/>
    <property type="match status" value="1"/>
</dbReference>
<evidence type="ECO:0000256" key="6">
    <source>
        <dbReference type="ARBA" id="ARBA00023014"/>
    </source>
</evidence>
<evidence type="ECO:0008006" key="9">
    <source>
        <dbReference type="Google" id="ProtNLM"/>
    </source>
</evidence>
<name>A0ABN6FB04_9BACT</name>
<gene>
    <name evidence="7" type="ORF">DSLASN_45630</name>
</gene>
<keyword evidence="3" id="KW-0949">S-adenosyl-L-methionine</keyword>
<dbReference type="Proteomes" id="UP001320148">
    <property type="component" value="Chromosome"/>
</dbReference>
<evidence type="ECO:0000256" key="2">
    <source>
        <dbReference type="ARBA" id="ARBA00022485"/>
    </source>
</evidence>
<evidence type="ECO:0000256" key="3">
    <source>
        <dbReference type="ARBA" id="ARBA00022691"/>
    </source>
</evidence>
<sequence length="268" mass="29257">MACDVSGGENDFPHKCVSEVMSRHLKGRCIGVNLTPDKRCNYRCVYCEVDRSLPAPADEFSPAICRDELEALLARLQREKTLDQIRGIALAGEGEPTSCVLLPQVVAEVAEALHRYRMPTTRLVLMTNGTCLHTPCAKDSLARMREAGGEIWIKLDAGTQVHMNAVNGTFYPIETLTDKIISAGCDGEIVLHSVFLNRRGVAPSQEEVSAYVDRVKTIRTRGARIKKVQVCTIARPLAEDGLTPLNFHALSAIAGCLEDEAGVRVGVL</sequence>
<dbReference type="Gene3D" id="3.20.20.70">
    <property type="entry name" value="Aldolase class I"/>
    <property type="match status" value="1"/>
</dbReference>
<dbReference type="SFLD" id="SFLDS00029">
    <property type="entry name" value="Radical_SAM"/>
    <property type="match status" value="1"/>
</dbReference>
<dbReference type="SUPFAM" id="SSF102114">
    <property type="entry name" value="Radical SAM enzymes"/>
    <property type="match status" value="1"/>
</dbReference>
<evidence type="ECO:0000256" key="5">
    <source>
        <dbReference type="ARBA" id="ARBA00023004"/>
    </source>
</evidence>
<dbReference type="CDD" id="cd01335">
    <property type="entry name" value="Radical_SAM"/>
    <property type="match status" value="1"/>
</dbReference>
<accession>A0ABN6FB04</accession>
<dbReference type="InterPro" id="IPR058240">
    <property type="entry name" value="rSAM_sf"/>
</dbReference>
<keyword evidence="8" id="KW-1185">Reference proteome</keyword>
<keyword evidence="4" id="KW-0479">Metal-binding</keyword>
<proteinExistence type="predicted"/>
<reference evidence="7 8" key="1">
    <citation type="submission" date="2021-02" db="EMBL/GenBank/DDBJ databases">
        <title>Complete genome of Desulfoluna sp. strain ASN36.</title>
        <authorList>
            <person name="Takahashi A."/>
            <person name="Kojima H."/>
            <person name="Fukui M."/>
        </authorList>
    </citation>
    <scope>NUCLEOTIDE SEQUENCE [LARGE SCALE GENOMIC DNA]</scope>
    <source>
        <strain evidence="7 8">ASN36</strain>
    </source>
</reference>
<dbReference type="InterPro" id="IPR013785">
    <property type="entry name" value="Aldolase_TIM"/>
</dbReference>
<evidence type="ECO:0000256" key="1">
    <source>
        <dbReference type="ARBA" id="ARBA00001966"/>
    </source>
</evidence>
<protein>
    <recommendedName>
        <fullName evidence="9">Radical SAM protein</fullName>
    </recommendedName>
</protein>
<keyword evidence="6" id="KW-0411">Iron-sulfur</keyword>
<evidence type="ECO:0000313" key="7">
    <source>
        <dbReference type="EMBL" id="BCS98931.1"/>
    </source>
</evidence>
<dbReference type="InterPro" id="IPR007197">
    <property type="entry name" value="rSAM"/>
</dbReference>
<dbReference type="EMBL" id="AP024488">
    <property type="protein sequence ID" value="BCS98931.1"/>
    <property type="molecule type" value="Genomic_DNA"/>
</dbReference>
<evidence type="ECO:0000313" key="8">
    <source>
        <dbReference type="Proteomes" id="UP001320148"/>
    </source>
</evidence>
<keyword evidence="2" id="KW-0004">4Fe-4S</keyword>
<organism evidence="7 8">
    <name type="scientific">Desulfoluna limicola</name>
    <dbReference type="NCBI Taxonomy" id="2810562"/>
    <lineage>
        <taxon>Bacteria</taxon>
        <taxon>Pseudomonadati</taxon>
        <taxon>Thermodesulfobacteriota</taxon>
        <taxon>Desulfobacteria</taxon>
        <taxon>Desulfobacterales</taxon>
        <taxon>Desulfolunaceae</taxon>
        <taxon>Desulfoluna</taxon>
    </lineage>
</organism>
<keyword evidence="5" id="KW-0408">Iron</keyword>